<evidence type="ECO:0000313" key="5">
    <source>
        <dbReference type="Proteomes" id="UP000001964"/>
    </source>
</evidence>
<proteinExistence type="inferred from homology"/>
<dbReference type="InterPro" id="IPR041614">
    <property type="entry name" value="DprA_WH"/>
</dbReference>
<dbReference type="NCBIfam" id="TIGR00732">
    <property type="entry name" value="dprA"/>
    <property type="match status" value="1"/>
</dbReference>
<reference evidence="4 5" key="1">
    <citation type="submission" date="2006-08" db="EMBL/GenBank/DDBJ databases">
        <title>Complete sequence of Maricaulis maris MCS10.</title>
        <authorList>
            <consortium name="US DOE Joint Genome Institute"/>
            <person name="Copeland A."/>
            <person name="Lucas S."/>
            <person name="Lapidus A."/>
            <person name="Barry K."/>
            <person name="Detter J.C."/>
            <person name="Glavina del Rio T."/>
            <person name="Hammon N."/>
            <person name="Israni S."/>
            <person name="Dalin E."/>
            <person name="Tice H."/>
            <person name="Pitluck S."/>
            <person name="Saunders E."/>
            <person name="Brettin T."/>
            <person name="Bruce D."/>
            <person name="Han C."/>
            <person name="Tapia R."/>
            <person name="Gilna P."/>
            <person name="Schmutz J."/>
            <person name="Larimer F."/>
            <person name="Land M."/>
            <person name="Hauser L."/>
            <person name="Kyrpides N."/>
            <person name="Mikhailova N."/>
            <person name="Viollier P."/>
            <person name="Stephens C."/>
            <person name="Richardson P."/>
        </authorList>
    </citation>
    <scope>NUCLEOTIDE SEQUENCE [LARGE SCALE GENOMIC DNA]</scope>
    <source>
        <strain evidence="4 5">MCS10</strain>
    </source>
</reference>
<dbReference type="InterPro" id="IPR057666">
    <property type="entry name" value="DrpA_SLOG"/>
</dbReference>
<dbReference type="Pfam" id="PF21102">
    <property type="entry name" value="DprA_N"/>
    <property type="match status" value="1"/>
</dbReference>
<name>Q0ANX9_MARMM</name>
<dbReference type="GO" id="GO:0009294">
    <property type="term" value="P:DNA-mediated transformation"/>
    <property type="evidence" value="ECO:0007669"/>
    <property type="project" value="InterPro"/>
</dbReference>
<evidence type="ECO:0000256" key="1">
    <source>
        <dbReference type="ARBA" id="ARBA00006525"/>
    </source>
</evidence>
<dbReference type="AlphaFoldDB" id="Q0ANX9"/>
<protein>
    <submittedName>
        <fullName evidence="4">DNA protecting protein DprA</fullName>
    </submittedName>
</protein>
<dbReference type="InterPro" id="IPR036388">
    <property type="entry name" value="WH-like_DNA-bd_sf"/>
</dbReference>
<dbReference type="InterPro" id="IPR003488">
    <property type="entry name" value="DprA"/>
</dbReference>
<dbReference type="Pfam" id="PF02481">
    <property type="entry name" value="DNA_processg_A"/>
    <property type="match status" value="1"/>
</dbReference>
<dbReference type="STRING" id="394221.Mmar10_1716"/>
<dbReference type="HOGENOM" id="CLU_029601_1_1_5"/>
<dbReference type="PANTHER" id="PTHR43022">
    <property type="entry name" value="PROTEIN SMF"/>
    <property type="match status" value="1"/>
</dbReference>
<dbReference type="Gene3D" id="1.10.10.10">
    <property type="entry name" value="Winged helix-like DNA-binding domain superfamily/Winged helix DNA-binding domain"/>
    <property type="match status" value="1"/>
</dbReference>
<dbReference type="eggNOG" id="COG0758">
    <property type="taxonomic scope" value="Bacteria"/>
</dbReference>
<feature type="domain" description="Smf/DprA SLOG" evidence="2">
    <location>
        <begin position="79"/>
        <end position="284"/>
    </location>
</feature>
<evidence type="ECO:0000259" key="3">
    <source>
        <dbReference type="Pfam" id="PF17782"/>
    </source>
</evidence>
<dbReference type="EMBL" id="CP000449">
    <property type="protein sequence ID" value="ABI66008.1"/>
    <property type="molecule type" value="Genomic_DNA"/>
</dbReference>
<dbReference type="KEGG" id="mmr:Mmar10_1716"/>
<dbReference type="Pfam" id="PF17782">
    <property type="entry name" value="WHD_DprA"/>
    <property type="match status" value="1"/>
</dbReference>
<dbReference type="OrthoDB" id="9785707at2"/>
<comment type="similarity">
    <text evidence="1">Belongs to the DprA/Smf family.</text>
</comment>
<dbReference type="PANTHER" id="PTHR43022:SF1">
    <property type="entry name" value="PROTEIN SMF"/>
    <property type="match status" value="1"/>
</dbReference>
<organism evidence="4 5">
    <name type="scientific">Maricaulis maris (strain MCS10)</name>
    <name type="common">Caulobacter maris</name>
    <dbReference type="NCBI Taxonomy" id="394221"/>
    <lineage>
        <taxon>Bacteria</taxon>
        <taxon>Pseudomonadati</taxon>
        <taxon>Pseudomonadota</taxon>
        <taxon>Alphaproteobacteria</taxon>
        <taxon>Maricaulales</taxon>
        <taxon>Maricaulaceae</taxon>
        <taxon>Maricaulis</taxon>
    </lineage>
</organism>
<accession>Q0ANX9</accession>
<dbReference type="Gene3D" id="3.40.50.450">
    <property type="match status" value="1"/>
</dbReference>
<sequence length="387" mass="40809">MTQPGPSHTERVMWLRLARTRGLGAIGFARAIAHYGNAADAIDDLPARARSAGRRVLDIPSPETVEAEMEQIERVGARLITGLDPDYPALLAAIPGPPPTLIVRGNLSLLDRPACAMVGARNASAVGLRFARELANGLGREDIVVVSGLARGIDGAAHSGALESGTIAVLAGGIDHIYPPEHGELHARLGEDGLLLSEVPLGQSPTARDFPRRNRLISGLALGTLVVEAALRSGSLITARYAAEQGREVMAVPGSPLDPRARGSNQLLRDGAHLIESVDDVLDILSKARRPEPPGHGLEDLPAMSLPDLFDDEEAGLSTDEGLSNTSALSPLERLRALLSPAPVSGDELARAADLPIGEVQAMLMEMEMSGEIATLPDGLVQRRRQS</sequence>
<gene>
    <name evidence="4" type="ordered locus">Mmar10_1716</name>
</gene>
<evidence type="ECO:0000313" key="4">
    <source>
        <dbReference type="EMBL" id="ABI66008.1"/>
    </source>
</evidence>
<feature type="domain" description="DprA winged helix" evidence="3">
    <location>
        <begin position="332"/>
        <end position="379"/>
    </location>
</feature>
<keyword evidence="5" id="KW-1185">Reference proteome</keyword>
<evidence type="ECO:0000259" key="2">
    <source>
        <dbReference type="Pfam" id="PF02481"/>
    </source>
</evidence>
<dbReference type="Proteomes" id="UP000001964">
    <property type="component" value="Chromosome"/>
</dbReference>
<dbReference type="SUPFAM" id="SSF102405">
    <property type="entry name" value="MCP/YpsA-like"/>
    <property type="match status" value="1"/>
</dbReference>